<dbReference type="GO" id="GO:0005737">
    <property type="term" value="C:cytoplasm"/>
    <property type="evidence" value="ECO:0007669"/>
    <property type="project" value="TreeGrafter"/>
</dbReference>
<keyword evidence="3" id="KW-0378">Hydrolase</keyword>
<dbReference type="Pfam" id="PF13230">
    <property type="entry name" value="GATase_4"/>
    <property type="match status" value="1"/>
</dbReference>
<reference evidence="3 4" key="1">
    <citation type="submission" date="2016-07" db="EMBL/GenBank/DDBJ databases">
        <title>Pervasive Adenine N6-methylation of Active Genes in Fungi.</title>
        <authorList>
            <consortium name="DOE Joint Genome Institute"/>
            <person name="Mondo S.J."/>
            <person name="Dannebaum R.O."/>
            <person name="Kuo R.C."/>
            <person name="Labutti K."/>
            <person name="Haridas S."/>
            <person name="Kuo A."/>
            <person name="Salamov A."/>
            <person name="Ahrendt S.R."/>
            <person name="Lipzen A."/>
            <person name="Sullivan W."/>
            <person name="Andreopoulos W.B."/>
            <person name="Clum A."/>
            <person name="Lindquist E."/>
            <person name="Daum C."/>
            <person name="Ramamoorthy G.K."/>
            <person name="Gryganskyi A."/>
            <person name="Culley D."/>
            <person name="Magnuson J.K."/>
            <person name="James T.Y."/>
            <person name="O'Malley M.A."/>
            <person name="Stajich J.E."/>
            <person name="Spatafora J.W."/>
            <person name="Visel A."/>
            <person name="Grigoriev I.V."/>
        </authorList>
    </citation>
    <scope>NUCLEOTIDE SEQUENCE [LARGE SCALE GENOMIC DNA]</scope>
    <source>
        <strain evidence="3 4">12-1054</strain>
    </source>
</reference>
<proteinExistence type="predicted"/>
<dbReference type="SUPFAM" id="SSF56235">
    <property type="entry name" value="N-terminal nucleophile aminohydrolases (Ntn hydrolases)"/>
    <property type="match status" value="1"/>
</dbReference>
<keyword evidence="1" id="KW-0315">Glutamine amidotransferase</keyword>
<dbReference type="PROSITE" id="PS51278">
    <property type="entry name" value="GATASE_TYPE_2"/>
    <property type="match status" value="1"/>
</dbReference>
<dbReference type="RefSeq" id="XP_040725199.1">
    <property type="nucleotide sequence ID" value="XM_040867781.1"/>
</dbReference>
<dbReference type="InterPro" id="IPR017932">
    <property type="entry name" value="GATase_2_dom"/>
</dbReference>
<dbReference type="GeneID" id="63784380"/>
<keyword evidence="4" id="KW-1185">Reference proteome</keyword>
<dbReference type="CDD" id="cd01908">
    <property type="entry name" value="YafJ"/>
    <property type="match status" value="1"/>
</dbReference>
<dbReference type="STRING" id="56484.A0A1Y2FGX7"/>
<sequence>MCRLLIYKGESPILLADILTRPTHSIINQAFDSRLRIDTRRPINGDGFGVGWYSHRQDVGKTGPGPCIFTSINPAWNNQNLRRLSEKTLSSLIFGHVRASTAGVLAEVNCHPFSYGTLLWMHNGGIGEYPKVKRRLHALLREEYFLYMQGSTDSECAFALFLNCLHDLGLPPDQHTQFEATQLRQAMLNTIAIINRLTKEAGCVEPSLLNFAVTDGRDVVCTRYISSRTDEAASLFFSSGTSFHAYTQSDGSIGYRMNRGKGQSIVLISSEPLTFQRADWVTVPTNSILTIREGTVLIHPILDEHFVDQVSHTRVSCSSYCGTQLTI</sequence>
<dbReference type="OMA" id="SVHPAWN"/>
<dbReference type="GO" id="GO:0061672">
    <property type="term" value="C:glutathione hydrolase complex"/>
    <property type="evidence" value="ECO:0007669"/>
    <property type="project" value="TreeGrafter"/>
</dbReference>
<evidence type="ECO:0000313" key="4">
    <source>
        <dbReference type="Proteomes" id="UP000193685"/>
    </source>
</evidence>
<dbReference type="GO" id="GO:0006751">
    <property type="term" value="P:glutathione catabolic process"/>
    <property type="evidence" value="ECO:0007669"/>
    <property type="project" value="TreeGrafter"/>
</dbReference>
<feature type="domain" description="Glutamine amidotransferase type-2" evidence="2">
    <location>
        <begin position="2"/>
        <end position="327"/>
    </location>
</feature>
<name>A0A1Y2FGX7_PROLT</name>
<dbReference type="PANTHER" id="PTHR43187">
    <property type="entry name" value="GLUTAMINE AMIDOTRANSFERASE DUG3-RELATED"/>
    <property type="match status" value="1"/>
</dbReference>
<organism evidence="3 4">
    <name type="scientific">Protomyces lactucae-debilis</name>
    <dbReference type="NCBI Taxonomy" id="2754530"/>
    <lineage>
        <taxon>Eukaryota</taxon>
        <taxon>Fungi</taxon>
        <taxon>Dikarya</taxon>
        <taxon>Ascomycota</taxon>
        <taxon>Taphrinomycotina</taxon>
        <taxon>Taphrinomycetes</taxon>
        <taxon>Taphrinales</taxon>
        <taxon>Protomycetaceae</taxon>
        <taxon>Protomyces</taxon>
    </lineage>
</organism>
<dbReference type="EMBL" id="MCFI01000010">
    <property type="protein sequence ID" value="ORY82065.1"/>
    <property type="molecule type" value="Genomic_DNA"/>
</dbReference>
<evidence type="ECO:0000259" key="2">
    <source>
        <dbReference type="PROSITE" id="PS51278"/>
    </source>
</evidence>
<evidence type="ECO:0000313" key="3">
    <source>
        <dbReference type="EMBL" id="ORY82065.1"/>
    </source>
</evidence>
<dbReference type="InterPro" id="IPR052373">
    <property type="entry name" value="Gamma-glu_amide_hydrolase"/>
</dbReference>
<dbReference type="Gene3D" id="3.60.20.10">
    <property type="entry name" value="Glutamine Phosphoribosylpyrophosphate, subunit 1, domain 1"/>
    <property type="match status" value="1"/>
</dbReference>
<dbReference type="PANTHER" id="PTHR43187:SF1">
    <property type="entry name" value="GLUTAMINE AMIDOTRANSFERASE DUG3-RELATED"/>
    <property type="match status" value="1"/>
</dbReference>
<dbReference type="InterPro" id="IPR029055">
    <property type="entry name" value="Ntn_hydrolases_N"/>
</dbReference>
<gene>
    <name evidence="3" type="ORF">BCR37DRAFT_347637</name>
</gene>
<comment type="caution">
    <text evidence="3">The sequence shown here is derived from an EMBL/GenBank/DDBJ whole genome shotgun (WGS) entry which is preliminary data.</text>
</comment>
<evidence type="ECO:0000256" key="1">
    <source>
        <dbReference type="ARBA" id="ARBA00022962"/>
    </source>
</evidence>
<dbReference type="InterPro" id="IPR026869">
    <property type="entry name" value="EgtC-like"/>
</dbReference>
<dbReference type="Proteomes" id="UP000193685">
    <property type="component" value="Unassembled WGS sequence"/>
</dbReference>
<accession>A0A1Y2FGX7</accession>
<dbReference type="GO" id="GO:0008242">
    <property type="term" value="F:omega peptidase activity"/>
    <property type="evidence" value="ECO:0007669"/>
    <property type="project" value="TreeGrafter"/>
</dbReference>
<dbReference type="AlphaFoldDB" id="A0A1Y2FGX7"/>
<dbReference type="OrthoDB" id="14446at2759"/>
<protein>
    <submittedName>
        <fullName evidence="3">Nucleophile aminohydrolase</fullName>
    </submittedName>
</protein>